<name>A0ABR3BCY3_PHYBL</name>
<evidence type="ECO:0000313" key="20">
    <source>
        <dbReference type="Proteomes" id="UP001448207"/>
    </source>
</evidence>
<evidence type="ECO:0000256" key="15">
    <source>
        <dbReference type="ARBA" id="ARBA00023180"/>
    </source>
</evidence>
<comment type="similarity">
    <text evidence="5">Belongs to the INP2 family.</text>
</comment>
<evidence type="ECO:0000313" key="19">
    <source>
        <dbReference type="EMBL" id="KAL0096275.1"/>
    </source>
</evidence>
<evidence type="ECO:0000256" key="16">
    <source>
        <dbReference type="ARBA" id="ARBA00023242"/>
    </source>
</evidence>
<keyword evidence="9" id="KW-1003">Cell membrane</keyword>
<dbReference type="InterPro" id="IPR026235">
    <property type="entry name" value="INP2"/>
</dbReference>
<evidence type="ECO:0000259" key="18">
    <source>
        <dbReference type="Pfam" id="PF12632"/>
    </source>
</evidence>
<evidence type="ECO:0000256" key="11">
    <source>
        <dbReference type="ARBA" id="ARBA00022949"/>
    </source>
</evidence>
<sequence length="557" mass="63549">MTEFVVYEDSPLAEYLESIESNEKTDTFSVSLPIAEETAFEEKFKYLIVTSPLLNEILSVHTKQHLAAELPFSFSADRPSSHVGTLATIAGLLLAFGTERIVQPRNQIMPVPVTITLSSSVSLFFVYRHMRRSWIRQLYQTALSRLQTLVEECDRLDTRIHRALITIQEIELVSRGYRLSTPLSPISRIEQTSKSRRCMALRQRLAGLLRKAFMVYEEAIMDLSDQVNKTNVSRLYEMYNVRSIASLSAVGSALDRDEEAPLGLDYLKQLAQLMHSKRRECMMQFLALDIMTEAHDSVRGDYENGWHAVNMVLFRLVTETKAFATESKEALDNELCKPTATPETDAPSMPASPVADGRLRQFIHRLSSLDQQIRTFEAKIYLCHDDIRHIRSATDDELKNHLLREYQSLQTDMSNIAIEWQMGRDALQQFLEPSNLATPVHSPVQTPVKEEDEEDIMMMMTPRSLDKDLVTSEDVSDVGHLPLPSKAELFEATADVVEPNTTAERSRKSRQERIADMKLKREEVARVNSTKHDSQTMVHELKTVLDRRVADLDSQDK</sequence>
<keyword evidence="14" id="KW-0472">Membrane</keyword>
<accession>A0ABR3BCY3</accession>
<evidence type="ECO:0000256" key="3">
    <source>
        <dbReference type="ARBA" id="ARBA00004549"/>
    </source>
</evidence>
<dbReference type="PANTHER" id="PTHR15989:SF5">
    <property type="entry name" value="VEZATIN"/>
    <property type="match status" value="1"/>
</dbReference>
<dbReference type="Proteomes" id="UP001448207">
    <property type="component" value="Unassembled WGS sequence"/>
</dbReference>
<protein>
    <recommendedName>
        <fullName evidence="8">Inheritance of peroxisomes protein 2</fullName>
    </recommendedName>
    <alternativeName>
        <fullName evidence="7">Vezatin</fullName>
    </alternativeName>
</protein>
<evidence type="ECO:0000256" key="14">
    <source>
        <dbReference type="ARBA" id="ARBA00023136"/>
    </source>
</evidence>
<dbReference type="Pfam" id="PF12632">
    <property type="entry name" value="Vezatin"/>
    <property type="match status" value="1"/>
</dbReference>
<evidence type="ECO:0000256" key="6">
    <source>
        <dbReference type="ARBA" id="ARBA00007245"/>
    </source>
</evidence>
<evidence type="ECO:0000256" key="13">
    <source>
        <dbReference type="ARBA" id="ARBA00023054"/>
    </source>
</evidence>
<evidence type="ECO:0000256" key="1">
    <source>
        <dbReference type="ARBA" id="ARBA00004123"/>
    </source>
</evidence>
<dbReference type="PANTHER" id="PTHR15989">
    <property type="entry name" value="VEZATIN"/>
    <property type="match status" value="1"/>
</dbReference>
<reference evidence="19 20" key="1">
    <citation type="submission" date="2024-04" db="EMBL/GenBank/DDBJ databases">
        <title>Symmetric and asymmetric DNA N6-adenine methylation regulates different biological responses in Mucorales.</title>
        <authorList>
            <consortium name="Lawrence Berkeley National Laboratory"/>
            <person name="Lax C."/>
            <person name="Mondo S.J."/>
            <person name="Osorio-Concepcion M."/>
            <person name="Muszewska A."/>
            <person name="Corrochano-Luque M."/>
            <person name="Gutierrez G."/>
            <person name="Riley R."/>
            <person name="Lipzen A."/>
            <person name="Guo J."/>
            <person name="Hundley H."/>
            <person name="Amirebrahimi M."/>
            <person name="Ng V."/>
            <person name="Lorenzo-Gutierrez D."/>
            <person name="Binder U."/>
            <person name="Yang J."/>
            <person name="Song Y."/>
            <person name="Canovas D."/>
            <person name="Navarro E."/>
            <person name="Freitag M."/>
            <person name="Gabaldon T."/>
            <person name="Grigoriev I.V."/>
            <person name="Corrochano L.M."/>
            <person name="Nicolas F.E."/>
            <person name="Garre V."/>
        </authorList>
    </citation>
    <scope>NUCLEOTIDE SEQUENCE [LARGE SCALE GENOMIC DNA]</scope>
    <source>
        <strain evidence="19 20">L51</strain>
    </source>
</reference>
<gene>
    <name evidence="19" type="ORF">J3Q64DRAFT_1630226</name>
</gene>
<feature type="domain" description="Myosin-binding" evidence="18">
    <location>
        <begin position="115"/>
        <end position="379"/>
    </location>
</feature>
<comment type="similarity">
    <text evidence="6">Belongs to the vezatin family.</text>
</comment>
<evidence type="ECO:0000256" key="5">
    <source>
        <dbReference type="ARBA" id="ARBA00007231"/>
    </source>
</evidence>
<keyword evidence="16" id="KW-0539">Nucleus</keyword>
<feature type="compositionally biased region" description="Basic and acidic residues" evidence="17">
    <location>
        <begin position="504"/>
        <end position="540"/>
    </location>
</feature>
<evidence type="ECO:0000256" key="10">
    <source>
        <dbReference type="ARBA" id="ARBA00022692"/>
    </source>
</evidence>
<dbReference type="InterPro" id="IPR026859">
    <property type="entry name" value="Myosin-bd"/>
</dbReference>
<comment type="subcellular location">
    <subcellularLocation>
        <location evidence="2">Cell junction</location>
        <location evidence="2">Adherens junction</location>
    </subcellularLocation>
    <subcellularLocation>
        <location evidence="4">Cell membrane</location>
        <topology evidence="4">Multi-pass membrane protein</topology>
    </subcellularLocation>
    <subcellularLocation>
        <location evidence="1">Nucleus</location>
    </subcellularLocation>
    <subcellularLocation>
        <location evidence="3">Peroxisome membrane</location>
        <topology evidence="3">Single-pass membrane protein</topology>
    </subcellularLocation>
</comment>
<keyword evidence="15" id="KW-0325">Glycoprotein</keyword>
<dbReference type="PRINTS" id="PR02104">
    <property type="entry name" value="INPROXISOME2"/>
</dbReference>
<keyword evidence="12" id="KW-1133">Transmembrane helix</keyword>
<evidence type="ECO:0000256" key="2">
    <source>
        <dbReference type="ARBA" id="ARBA00004536"/>
    </source>
</evidence>
<evidence type="ECO:0000256" key="12">
    <source>
        <dbReference type="ARBA" id="ARBA00022989"/>
    </source>
</evidence>
<dbReference type="EMBL" id="JBCLYO010000001">
    <property type="protein sequence ID" value="KAL0096275.1"/>
    <property type="molecule type" value="Genomic_DNA"/>
</dbReference>
<evidence type="ECO:0000256" key="17">
    <source>
        <dbReference type="SAM" id="MobiDB-lite"/>
    </source>
</evidence>
<dbReference type="InterPro" id="IPR026858">
    <property type="entry name" value="Vezatin"/>
</dbReference>
<organism evidence="19 20">
    <name type="scientific">Phycomyces blakesleeanus</name>
    <dbReference type="NCBI Taxonomy" id="4837"/>
    <lineage>
        <taxon>Eukaryota</taxon>
        <taxon>Fungi</taxon>
        <taxon>Fungi incertae sedis</taxon>
        <taxon>Mucoromycota</taxon>
        <taxon>Mucoromycotina</taxon>
        <taxon>Mucoromycetes</taxon>
        <taxon>Mucorales</taxon>
        <taxon>Phycomycetaceae</taxon>
        <taxon>Phycomyces</taxon>
    </lineage>
</organism>
<keyword evidence="13" id="KW-0175">Coiled coil</keyword>
<evidence type="ECO:0000256" key="7">
    <source>
        <dbReference type="ARBA" id="ARBA00018125"/>
    </source>
</evidence>
<feature type="region of interest" description="Disordered" evidence="17">
    <location>
        <begin position="499"/>
        <end position="540"/>
    </location>
</feature>
<keyword evidence="10" id="KW-0812">Transmembrane</keyword>
<evidence type="ECO:0000256" key="9">
    <source>
        <dbReference type="ARBA" id="ARBA00022475"/>
    </source>
</evidence>
<keyword evidence="20" id="KW-1185">Reference proteome</keyword>
<proteinExistence type="inferred from homology"/>
<evidence type="ECO:0000256" key="8">
    <source>
        <dbReference type="ARBA" id="ARBA00021399"/>
    </source>
</evidence>
<comment type="caution">
    <text evidence="19">The sequence shown here is derived from an EMBL/GenBank/DDBJ whole genome shotgun (WGS) entry which is preliminary data.</text>
</comment>
<evidence type="ECO:0000256" key="4">
    <source>
        <dbReference type="ARBA" id="ARBA00004651"/>
    </source>
</evidence>
<keyword evidence="11" id="KW-0965">Cell junction</keyword>